<accession>A0A2X4U7S1</accession>
<dbReference type="AlphaFoldDB" id="A0A2X4U7S1"/>
<dbReference type="Gene3D" id="3.30.160.140">
    <property type="entry name" value="Shew3726-like"/>
    <property type="match status" value="1"/>
</dbReference>
<dbReference type="RefSeq" id="WP_170126469.1">
    <property type="nucleotide sequence ID" value="NZ_LR698987.1"/>
</dbReference>
<evidence type="ECO:0000313" key="2">
    <source>
        <dbReference type="Proteomes" id="UP000249005"/>
    </source>
</evidence>
<reference evidence="1 2" key="1">
    <citation type="submission" date="2018-06" db="EMBL/GenBank/DDBJ databases">
        <authorList>
            <consortium name="Pathogen Informatics"/>
            <person name="Doyle S."/>
        </authorList>
    </citation>
    <scope>NUCLEOTIDE SEQUENCE [LARGE SCALE GENOMIC DNA]</scope>
    <source>
        <strain evidence="1 2">NCTC12151</strain>
    </source>
</reference>
<dbReference type="Pfam" id="PF07369">
    <property type="entry name" value="DUF1488"/>
    <property type="match status" value="1"/>
</dbReference>
<gene>
    <name evidence="1" type="ORF">NCTC12151_00398</name>
</gene>
<dbReference type="SUPFAM" id="SSF160272">
    <property type="entry name" value="Shew3726-like"/>
    <property type="match status" value="1"/>
</dbReference>
<name>A0A2X4U7S1_9GAMM</name>
<proteinExistence type="predicted"/>
<dbReference type="InterPro" id="IPR036692">
    <property type="entry name" value="Shew3726-like_sf"/>
</dbReference>
<evidence type="ECO:0000313" key="1">
    <source>
        <dbReference type="EMBL" id="SQI35213.1"/>
    </source>
</evidence>
<dbReference type="KEGG" id="lri:NCTC12151_00398"/>
<protein>
    <submittedName>
        <fullName evidence="1">Protein of uncharacterized function (DUF1488)</fullName>
    </submittedName>
</protein>
<dbReference type="EMBL" id="LS483470">
    <property type="protein sequence ID" value="SQI35213.1"/>
    <property type="molecule type" value="Genomic_DNA"/>
</dbReference>
<sequence length="85" mass="9785">MNQAILFSEGERWNEHYAGVQVVALAGGFKIDCCVTQHFLAQHFGEATDPERCCSLFRLHQWDLEEELTARIENEEFNADGWIVI</sequence>
<organism evidence="1 2">
    <name type="scientific">Leminorella richardii</name>
    <dbReference type="NCBI Taxonomy" id="158841"/>
    <lineage>
        <taxon>Bacteria</taxon>
        <taxon>Pseudomonadati</taxon>
        <taxon>Pseudomonadota</taxon>
        <taxon>Gammaproteobacteria</taxon>
        <taxon>Enterobacterales</taxon>
        <taxon>Budviciaceae</taxon>
        <taxon>Leminorella</taxon>
    </lineage>
</organism>
<keyword evidence="2" id="KW-1185">Reference proteome</keyword>
<dbReference type="InterPro" id="IPR009962">
    <property type="entry name" value="DUF1488"/>
</dbReference>
<dbReference type="Proteomes" id="UP000249005">
    <property type="component" value="Chromosome 1"/>
</dbReference>